<protein>
    <submittedName>
        <fullName evidence="1">Uncharacterized protein</fullName>
    </submittedName>
</protein>
<comment type="caution">
    <text evidence="1">The sequence shown here is derived from an EMBL/GenBank/DDBJ whole genome shotgun (WGS) entry which is preliminary data.</text>
</comment>
<dbReference type="EMBL" id="NMUH01004904">
    <property type="protein sequence ID" value="MQM11220.1"/>
    <property type="molecule type" value="Genomic_DNA"/>
</dbReference>
<evidence type="ECO:0000313" key="2">
    <source>
        <dbReference type="Proteomes" id="UP000652761"/>
    </source>
</evidence>
<accession>A0A843X516</accession>
<organism evidence="1 2">
    <name type="scientific">Colocasia esculenta</name>
    <name type="common">Wild taro</name>
    <name type="synonym">Arum esculentum</name>
    <dbReference type="NCBI Taxonomy" id="4460"/>
    <lineage>
        <taxon>Eukaryota</taxon>
        <taxon>Viridiplantae</taxon>
        <taxon>Streptophyta</taxon>
        <taxon>Embryophyta</taxon>
        <taxon>Tracheophyta</taxon>
        <taxon>Spermatophyta</taxon>
        <taxon>Magnoliopsida</taxon>
        <taxon>Liliopsida</taxon>
        <taxon>Araceae</taxon>
        <taxon>Aroideae</taxon>
        <taxon>Colocasieae</taxon>
        <taxon>Colocasia</taxon>
    </lineage>
</organism>
<evidence type="ECO:0000313" key="1">
    <source>
        <dbReference type="EMBL" id="MQM11220.1"/>
    </source>
</evidence>
<name>A0A843X516_COLES</name>
<keyword evidence="2" id="KW-1185">Reference proteome</keyword>
<proteinExistence type="predicted"/>
<sequence>MCVLAQRPGKQAHGDAMEARKAELEAAGLGDLGAQSCALATEELGACEAGPTVEGARRVACWRFGPVANLSTGGSGQLRWWCPAEVALVCWVRCKREAGAGCAERRGVLCAMRSWACAMEAEDPGRL</sequence>
<dbReference type="Proteomes" id="UP000652761">
    <property type="component" value="Unassembled WGS sequence"/>
</dbReference>
<gene>
    <name evidence="1" type="ORF">Taro_044125</name>
</gene>
<reference evidence="1" key="1">
    <citation type="submission" date="2017-07" db="EMBL/GenBank/DDBJ databases">
        <title>Taro Niue Genome Assembly and Annotation.</title>
        <authorList>
            <person name="Atibalentja N."/>
            <person name="Keating K."/>
            <person name="Fields C.J."/>
        </authorList>
    </citation>
    <scope>NUCLEOTIDE SEQUENCE</scope>
    <source>
        <strain evidence="1">Niue_2</strain>
        <tissue evidence="1">Leaf</tissue>
    </source>
</reference>
<dbReference type="AlphaFoldDB" id="A0A843X516"/>